<evidence type="ECO:0000313" key="8">
    <source>
        <dbReference type="Proteomes" id="UP000190188"/>
    </source>
</evidence>
<dbReference type="Proteomes" id="UP000190188">
    <property type="component" value="Unassembled WGS sequence"/>
</dbReference>
<dbReference type="RefSeq" id="WP_078501178.1">
    <property type="nucleotide sequence ID" value="NZ_MSZX01000009.1"/>
</dbReference>
<dbReference type="Gene3D" id="2.60.40.10">
    <property type="entry name" value="Immunoglobulins"/>
    <property type="match status" value="3"/>
</dbReference>
<gene>
    <name evidence="7" type="ORF">BVG16_21070</name>
</gene>
<dbReference type="InterPro" id="IPR013783">
    <property type="entry name" value="Ig-like_fold"/>
</dbReference>
<dbReference type="EMBL" id="MSZX01000009">
    <property type="protein sequence ID" value="OPA75105.1"/>
    <property type="molecule type" value="Genomic_DNA"/>
</dbReference>
<dbReference type="SUPFAM" id="SSF81296">
    <property type="entry name" value="E set domains"/>
    <property type="match status" value="2"/>
</dbReference>
<feature type="domain" description="Carbohydrate-binding module family 96" evidence="6">
    <location>
        <begin position="51"/>
        <end position="212"/>
    </location>
</feature>
<comment type="caution">
    <text evidence="7">The sequence shown here is derived from an EMBL/GenBank/DDBJ whole genome shotgun (WGS) entry which is preliminary data.</text>
</comment>
<dbReference type="GO" id="GO:0006032">
    <property type="term" value="P:chitin catabolic process"/>
    <property type="evidence" value="ECO:0007669"/>
    <property type="project" value="InterPro"/>
</dbReference>
<dbReference type="Gene3D" id="2.60.40.1190">
    <property type="match status" value="1"/>
</dbReference>
<dbReference type="OrthoDB" id="9776971at2"/>
<comment type="subcellular location">
    <subcellularLocation>
        <location evidence="1">Secreted</location>
    </subcellularLocation>
</comment>
<dbReference type="SUPFAM" id="SSF49344">
    <property type="entry name" value="CBD9-like"/>
    <property type="match status" value="1"/>
</dbReference>
<dbReference type="PANTHER" id="PTHR12631">
    <property type="entry name" value="ALPHA-L-IDURONIDASE"/>
    <property type="match status" value="1"/>
</dbReference>
<dbReference type="SUPFAM" id="SSF51445">
    <property type="entry name" value="(Trans)glycosidases"/>
    <property type="match status" value="1"/>
</dbReference>
<feature type="domain" description="Chitinase A N-terminal" evidence="5">
    <location>
        <begin position="1391"/>
        <end position="1467"/>
    </location>
</feature>
<keyword evidence="2" id="KW-0964">Secreted</keyword>
<feature type="domain" description="Carbohydrate-binding" evidence="4">
    <location>
        <begin position="1023"/>
        <end position="1196"/>
    </location>
</feature>
<dbReference type="Pfam" id="PF08329">
    <property type="entry name" value="ChitinaseA_N"/>
    <property type="match status" value="1"/>
</dbReference>
<dbReference type="InterPro" id="IPR010502">
    <property type="entry name" value="Carb-bd_dom_fam9"/>
</dbReference>
<dbReference type="NCBIfam" id="NF047446">
    <property type="entry name" value="barrel_OmpL47"/>
    <property type="match status" value="1"/>
</dbReference>
<evidence type="ECO:0008006" key="9">
    <source>
        <dbReference type="Google" id="ProtNLM"/>
    </source>
</evidence>
<evidence type="ECO:0000256" key="3">
    <source>
        <dbReference type="ARBA" id="ARBA00022729"/>
    </source>
</evidence>
<evidence type="ECO:0000256" key="2">
    <source>
        <dbReference type="ARBA" id="ARBA00022525"/>
    </source>
</evidence>
<sequence length="1558" mass="170041">MSLQVNRQRYAKTSVASLLCLTLLFTSLIGAVPRQASALSSPEILPLITEQKIYPSDDTYVNAGTNADKNYGDGVSLLVKKNAVDLTRESLLKFELGSAIEDIGSAVLYVYASTNDGGGTTVTNEVYSTTSEPWSETTATWNNKPGVQDYLQSFTVNRTPHWYALDVTSYVKGQSAAEKDASFLIRQYVQYGLNVTINSKENAVNKPYLQITKSRMSPDAPDWGASPQVTITHAGEDEMGVSWTSAVDADAYKVYVNGVVATSVSGSTYDYTLTGLTVGESFTIKLEAGKEGIWSSDGPIVTGKTLETKLVQNQLGNVYWSNEDLSMKIQTGRSHVSWKIIDIWGALVASGVVTPHYGEAKIQFPSSLLGYFTLEASAEAENRDPVSMVTSFTVLTPYDVSQINDSPFGVNTHFTWTPKGWSPSLTELIAKAGIKNVREGSEWGSVEKQKGVYTVPASPVAAEYMDGLRDKSLDQLWVAAFTNPFYDANSTPYTDEGREGFANHAKAILDAYNGADPSVPGYNRFLKQIEVYNEFNIGFGDRGTGPADSKPEYYFPLLKKTYETVKAAHPDTVVTGMSTAGVPLSWLESVMQLGGLNYMDTLSIHPYVYPKDPEMMVKSFKDVNDLVRRYNGGKTMPIWLSEIGWPTHNTLSGVSEKKAADNLVRGYVLSLANGVEKIYWYDLMNDGTNKTLNEDNFGLIRNKADLLGAYTPKPVFTAYAVMIRQLSEAVFDSDLSQTGSYYQYLFKKGSEDIRIAWAVQPTPVVIRSQTPVRIVDFMGNETVYTPVQGKIYVTLNGEAVYIHGSIEGIEKDTTFVLTGESSLIHEDAKLKLTVTNTENVPLTGILELNGQQVSFDTAAGTEQNITIRVPGLDQEGNVSVRGKLNSTAGNSIGFVYADIPFRNPVTVEVKPYLSSKSNEEPSVQVMVENHAADSTLALTRIDWSIGELNGKTESRTIAPSSTVSETIPLPGFVEGKSYPLDINVILEGYDPIPIVSSIDFNRVAYRGGAAEPVSIDLSSGTNRIKAGSYTGPEDLSGSFNLTWDETNFYLDADIIDDVFQYPLVGQELYKNDSIQFGMAGGIPGTVTYNYEFGISLTPQGPQIYCYNAPQGIPLGIHDNGDMDLKITRDEDLKLTKYRLKMPWREFEPIIPAEGNVISFSMLVNENDEGSRDGYIEWGSGIGGSKDPTKFRAILLMGSGGISIDKTPPTTVASLEGTERNGWYVSGVQVNLSATDDKSGVAETVYSLDGGEIWLPYTAPLTFELDGTHTINYRSTDQAGNVEANQTITFRIDRTAPTATIAYSMTEPTKQAVIATITPSEPVTITNNGGADSYTFLENGSFTFEFVDAAGNQGTATANVNNIVTNATGAPGKPVLSSNNGYDTGIMDGSYEVKMNLWWGNNGTTYKLYENDALIDTQMLNDASPQAQSTVTSVTYKVNGTYRYVAELTNAFGTTRSDVLTVRVTDAEPGKPVLSNDNWDGDGNFKVSMNMWWGTNGSTYRLYENGVLIDTQTLSNKSPQAQSVVTEIHGKPKGTYEYRCELVNDAGITSSATMIVKVN</sequence>
<dbReference type="NCBIfam" id="NF033679">
    <property type="entry name" value="DNRLRE_dom"/>
    <property type="match status" value="1"/>
</dbReference>
<dbReference type="InterPro" id="IPR017853">
    <property type="entry name" value="GH"/>
</dbReference>
<dbReference type="InterPro" id="IPR036116">
    <property type="entry name" value="FN3_sf"/>
</dbReference>
<dbReference type="SUPFAM" id="SSF49265">
    <property type="entry name" value="Fibronectin type III"/>
    <property type="match status" value="1"/>
</dbReference>
<evidence type="ECO:0000256" key="1">
    <source>
        <dbReference type="ARBA" id="ARBA00004613"/>
    </source>
</evidence>
<dbReference type="InterPro" id="IPR013540">
    <property type="entry name" value="ChitinaseA_N"/>
</dbReference>
<dbReference type="GO" id="GO:0005576">
    <property type="term" value="C:extracellular region"/>
    <property type="evidence" value="ECO:0007669"/>
    <property type="project" value="UniProtKB-SubCell"/>
</dbReference>
<dbReference type="CDD" id="cd09621">
    <property type="entry name" value="CBM9_like_5"/>
    <property type="match status" value="1"/>
</dbReference>
<proteinExistence type="predicted"/>
<name>A0A1T2X5K9_9BACL</name>
<evidence type="ECO:0000313" key="7">
    <source>
        <dbReference type="EMBL" id="OPA75105.1"/>
    </source>
</evidence>
<dbReference type="Pfam" id="PF24517">
    <property type="entry name" value="CBM96"/>
    <property type="match status" value="1"/>
</dbReference>
<dbReference type="InterPro" id="IPR051923">
    <property type="entry name" value="Glycosyl_Hydrolase_39"/>
</dbReference>
<dbReference type="GO" id="GO:0030246">
    <property type="term" value="F:carbohydrate binding"/>
    <property type="evidence" value="ECO:0007669"/>
    <property type="project" value="InterPro"/>
</dbReference>
<organism evidence="7 8">
    <name type="scientific">Paenibacillus selenitireducens</name>
    <dbReference type="NCBI Taxonomy" id="1324314"/>
    <lineage>
        <taxon>Bacteria</taxon>
        <taxon>Bacillati</taxon>
        <taxon>Bacillota</taxon>
        <taxon>Bacilli</taxon>
        <taxon>Bacillales</taxon>
        <taxon>Paenibacillaceae</taxon>
        <taxon>Paenibacillus</taxon>
    </lineage>
</organism>
<dbReference type="GO" id="GO:0004568">
    <property type="term" value="F:chitinase activity"/>
    <property type="evidence" value="ECO:0007669"/>
    <property type="project" value="InterPro"/>
</dbReference>
<dbReference type="InterPro" id="IPR014756">
    <property type="entry name" value="Ig_E-set"/>
</dbReference>
<dbReference type="PANTHER" id="PTHR12631:SF10">
    <property type="entry name" value="BETA-XYLOSIDASE-LIKE PROTEIN-RELATED"/>
    <property type="match status" value="1"/>
</dbReference>
<dbReference type="InterPro" id="IPR055372">
    <property type="entry name" value="CBM96"/>
</dbReference>
<dbReference type="GO" id="GO:0016052">
    <property type="term" value="P:carbohydrate catabolic process"/>
    <property type="evidence" value="ECO:0007669"/>
    <property type="project" value="InterPro"/>
</dbReference>
<dbReference type="Gene3D" id="3.30.1920.20">
    <property type="match status" value="1"/>
</dbReference>
<dbReference type="Pfam" id="PF06452">
    <property type="entry name" value="CBM9_1"/>
    <property type="match status" value="1"/>
</dbReference>
<accession>A0A1T2X5K9</accession>
<keyword evidence="8" id="KW-1185">Reference proteome</keyword>
<dbReference type="InterPro" id="IPR058094">
    <property type="entry name" value="Ig-like_OmpL47-like"/>
</dbReference>
<protein>
    <recommendedName>
        <fullName evidence="9">Fibronectin type-III domain-containing protein</fullName>
    </recommendedName>
</protein>
<evidence type="ECO:0000259" key="6">
    <source>
        <dbReference type="Pfam" id="PF24517"/>
    </source>
</evidence>
<dbReference type="STRING" id="1324314.BVG16_21070"/>
<evidence type="ECO:0000259" key="4">
    <source>
        <dbReference type="Pfam" id="PF06452"/>
    </source>
</evidence>
<keyword evidence="3" id="KW-0732">Signal</keyword>
<dbReference type="Gene3D" id="3.20.20.80">
    <property type="entry name" value="Glycosidases"/>
    <property type="match status" value="1"/>
</dbReference>
<reference evidence="7 8" key="1">
    <citation type="submission" date="2017-01" db="EMBL/GenBank/DDBJ databases">
        <title>Genome analysis of Paenibacillus selenitrireducens ES3-24.</title>
        <authorList>
            <person name="Xu D."/>
            <person name="Yao R."/>
            <person name="Zheng S."/>
        </authorList>
    </citation>
    <scope>NUCLEOTIDE SEQUENCE [LARGE SCALE GENOMIC DNA]</scope>
    <source>
        <strain evidence="7 8">ES3-24</strain>
    </source>
</reference>
<evidence type="ECO:0000259" key="5">
    <source>
        <dbReference type="Pfam" id="PF08329"/>
    </source>
</evidence>